<comment type="caution">
    <text evidence="2">The sequence shown here is derived from an EMBL/GenBank/DDBJ whole genome shotgun (WGS) entry which is preliminary data.</text>
</comment>
<sequence length="120" mass="13553">MIGHKMGGMFVRINPHTSSGIDTVKTGNRIRNLCRERGVTVRQVQQKIGVGAQSVYAWFAGKTLPNLDHIYELSKMLDVSMDEMIVGKEPEADFFIKPEKTEEKRSGIIVLKYLAMEVLK</sequence>
<dbReference type="InterPro" id="IPR001387">
    <property type="entry name" value="Cro/C1-type_HTH"/>
</dbReference>
<evidence type="ECO:0000313" key="2">
    <source>
        <dbReference type="EMBL" id="EMZ37348.1"/>
    </source>
</evidence>
<dbReference type="InterPro" id="IPR010982">
    <property type="entry name" value="Lambda_DNA-bd_dom_sf"/>
</dbReference>
<dbReference type="GO" id="GO:0003677">
    <property type="term" value="F:DNA binding"/>
    <property type="evidence" value="ECO:0007669"/>
    <property type="project" value="InterPro"/>
</dbReference>
<gene>
    <name evidence="2" type="ORF">C823_00414</name>
</gene>
<dbReference type="Gene3D" id="1.10.260.40">
    <property type="entry name" value="lambda repressor-like DNA-binding domains"/>
    <property type="match status" value="1"/>
</dbReference>
<dbReference type="Proteomes" id="UP000012589">
    <property type="component" value="Unassembled WGS sequence"/>
</dbReference>
<keyword evidence="3" id="KW-1185">Reference proteome</keyword>
<evidence type="ECO:0000259" key="1">
    <source>
        <dbReference type="PROSITE" id="PS50943"/>
    </source>
</evidence>
<name>N2BFN9_9FIRM</name>
<dbReference type="EMBL" id="AQFT01000012">
    <property type="protein sequence ID" value="EMZ37348.1"/>
    <property type="molecule type" value="Genomic_DNA"/>
</dbReference>
<dbReference type="CDD" id="cd00093">
    <property type="entry name" value="HTH_XRE"/>
    <property type="match status" value="1"/>
</dbReference>
<dbReference type="SMART" id="SM00530">
    <property type="entry name" value="HTH_XRE"/>
    <property type="match status" value="1"/>
</dbReference>
<organism evidence="2 3">
    <name type="scientific">Eubacterium plexicaudatum ASF492</name>
    <dbReference type="NCBI Taxonomy" id="1235802"/>
    <lineage>
        <taxon>Bacteria</taxon>
        <taxon>Bacillati</taxon>
        <taxon>Bacillota</taxon>
        <taxon>Clostridia</taxon>
        <taxon>Eubacteriales</taxon>
        <taxon>Eubacteriaceae</taxon>
        <taxon>Eubacterium</taxon>
    </lineage>
</organism>
<dbReference type="SUPFAM" id="SSF47413">
    <property type="entry name" value="lambda repressor-like DNA-binding domains"/>
    <property type="match status" value="1"/>
</dbReference>
<evidence type="ECO:0000313" key="3">
    <source>
        <dbReference type="Proteomes" id="UP000012589"/>
    </source>
</evidence>
<dbReference type="eggNOG" id="ENOG5033AR4">
    <property type="taxonomic scope" value="Bacteria"/>
</dbReference>
<dbReference type="Pfam" id="PF01381">
    <property type="entry name" value="HTH_3"/>
    <property type="match status" value="1"/>
</dbReference>
<proteinExistence type="predicted"/>
<protein>
    <recommendedName>
        <fullName evidence="1">HTH cro/C1-type domain-containing protein</fullName>
    </recommendedName>
</protein>
<reference evidence="2 3" key="1">
    <citation type="journal article" date="2014" name="Genome Announc.">
        <title>Draft genome sequences of the altered schaedler flora, a defined bacterial community from gnotobiotic mice.</title>
        <authorList>
            <person name="Wannemuehler M.J."/>
            <person name="Overstreet A.M."/>
            <person name="Ward D.V."/>
            <person name="Phillips G.J."/>
        </authorList>
    </citation>
    <scope>NUCLEOTIDE SEQUENCE [LARGE SCALE GENOMIC DNA]</scope>
    <source>
        <strain evidence="2 3">ASF492</strain>
    </source>
</reference>
<dbReference type="AlphaFoldDB" id="N2BFN9"/>
<dbReference type="PROSITE" id="PS50943">
    <property type="entry name" value="HTH_CROC1"/>
    <property type="match status" value="1"/>
</dbReference>
<dbReference type="OrthoDB" id="2044565at2"/>
<dbReference type="PATRIC" id="fig|1235802.3.peg.439"/>
<feature type="domain" description="HTH cro/C1-type" evidence="1">
    <location>
        <begin position="30"/>
        <end position="84"/>
    </location>
</feature>
<accession>N2BFN9</accession>
<dbReference type="STRING" id="1235802.C823_00414"/>
<dbReference type="HOGENOM" id="CLU_2046156_0_0_9"/>